<organism evidence="3 4">
    <name type="scientific">Alteraurantiacibacter aquimixticola</name>
    <dbReference type="NCBI Taxonomy" id="2489173"/>
    <lineage>
        <taxon>Bacteria</taxon>
        <taxon>Pseudomonadati</taxon>
        <taxon>Pseudomonadota</taxon>
        <taxon>Alphaproteobacteria</taxon>
        <taxon>Sphingomonadales</taxon>
        <taxon>Erythrobacteraceae</taxon>
        <taxon>Alteraurantiacibacter</taxon>
    </lineage>
</organism>
<dbReference type="InterPro" id="IPR001128">
    <property type="entry name" value="Cyt_P450"/>
</dbReference>
<dbReference type="Gene3D" id="1.10.630.10">
    <property type="entry name" value="Cytochrome P450"/>
    <property type="match status" value="1"/>
</dbReference>
<evidence type="ECO:0000256" key="2">
    <source>
        <dbReference type="RuleBase" id="RU000461"/>
    </source>
</evidence>
<dbReference type="InterPro" id="IPR002397">
    <property type="entry name" value="Cyt_P450_B"/>
</dbReference>
<dbReference type="InterPro" id="IPR036396">
    <property type="entry name" value="Cyt_P450_sf"/>
</dbReference>
<comment type="caution">
    <text evidence="3">The sequence shown here is derived from an EMBL/GenBank/DDBJ whole genome shotgun (WGS) entry which is preliminary data.</text>
</comment>
<dbReference type="SUPFAM" id="SSF48264">
    <property type="entry name" value="Cytochrome P450"/>
    <property type="match status" value="1"/>
</dbReference>
<dbReference type="GO" id="GO:0016705">
    <property type="term" value="F:oxidoreductase activity, acting on paired donors, with incorporation or reduction of molecular oxygen"/>
    <property type="evidence" value="ECO:0007669"/>
    <property type="project" value="InterPro"/>
</dbReference>
<accession>A0A4T3F4B3</accession>
<dbReference type="OrthoDB" id="5522954at2"/>
<dbReference type="PROSITE" id="PS00086">
    <property type="entry name" value="CYTOCHROME_P450"/>
    <property type="match status" value="1"/>
</dbReference>
<evidence type="ECO:0000256" key="1">
    <source>
        <dbReference type="ARBA" id="ARBA00010617"/>
    </source>
</evidence>
<keyword evidence="2" id="KW-0479">Metal-binding</keyword>
<dbReference type="GO" id="GO:0020037">
    <property type="term" value="F:heme binding"/>
    <property type="evidence" value="ECO:0007669"/>
    <property type="project" value="InterPro"/>
</dbReference>
<dbReference type="PANTHER" id="PTHR46696:SF6">
    <property type="entry name" value="P450, PUTATIVE (EUROFUNG)-RELATED"/>
    <property type="match status" value="1"/>
</dbReference>
<dbReference type="GO" id="GO:0005506">
    <property type="term" value="F:iron ion binding"/>
    <property type="evidence" value="ECO:0007669"/>
    <property type="project" value="InterPro"/>
</dbReference>
<keyword evidence="4" id="KW-1185">Reference proteome</keyword>
<dbReference type="Pfam" id="PF00067">
    <property type="entry name" value="p450"/>
    <property type="match status" value="1"/>
</dbReference>
<keyword evidence="2" id="KW-0349">Heme</keyword>
<reference evidence="3 4" key="1">
    <citation type="submission" date="2019-04" db="EMBL/GenBank/DDBJ databases">
        <title>Altererythrobacter aquimixticola sp. nov., isolated from sediment of junction between the ocean and a freshwater spring.</title>
        <authorList>
            <person name="Yoon J.-H."/>
        </authorList>
    </citation>
    <scope>NUCLEOTIDE SEQUENCE [LARGE SCALE GENOMIC DNA]</scope>
    <source>
        <strain evidence="3 4">SSKS-13</strain>
    </source>
</reference>
<proteinExistence type="inferred from homology"/>
<keyword evidence="2" id="KW-0408">Iron</keyword>
<comment type="similarity">
    <text evidence="1 2">Belongs to the cytochrome P450 family.</text>
</comment>
<keyword evidence="2" id="KW-0560">Oxidoreductase</keyword>
<keyword evidence="2" id="KW-0503">Monooxygenase</keyword>
<evidence type="ECO:0000313" key="4">
    <source>
        <dbReference type="Proteomes" id="UP000309389"/>
    </source>
</evidence>
<evidence type="ECO:0000313" key="3">
    <source>
        <dbReference type="EMBL" id="TIX51164.1"/>
    </source>
</evidence>
<protein>
    <submittedName>
        <fullName evidence="3">Cytochrome P450</fullName>
    </submittedName>
</protein>
<dbReference type="InterPro" id="IPR017972">
    <property type="entry name" value="Cyt_P450_CS"/>
</dbReference>
<sequence length="402" mass="44847">MSVSQFAEPPTIAPEALLEDTHGTLRSLRRDHSLIRFGKRQFLVLRAEDANSVLADPRMRALEGSEYVQLHDLPEGAATRFFRDFFLLSNGQDHRTIRSLFAHSFSLGRMTAKRPQMGEVARQIAHELPRGRPFDFLDRMAARVPAEMIASLLGLDPGDIPYFSQRAYSLALAFSPIYPHDRHAEIEVAAAEMYDYVYRNLQDRLEDPRDDLLSSLATMWQDQRPISFSSLVHQVIGLILGGVDTTRAAFAMLVSLLLQHPEQWQAVKDDPALIPGAVAEGLRYDPSVGSVVRIATEPLEVCGFPIEPGHILRVSTMAALRDPEVYADPERFDVRRTDHPRMHPVFSQGPHRCIGQALAQIEMEEALGALVDIAPRIELVEAPALTGIGGIRQISPMIVRIA</sequence>
<dbReference type="EMBL" id="SSHH01000001">
    <property type="protein sequence ID" value="TIX51164.1"/>
    <property type="molecule type" value="Genomic_DNA"/>
</dbReference>
<gene>
    <name evidence="3" type="ORF">E5222_01430</name>
</gene>
<dbReference type="Proteomes" id="UP000309389">
    <property type="component" value="Unassembled WGS sequence"/>
</dbReference>
<dbReference type="AlphaFoldDB" id="A0A4T3F4B3"/>
<dbReference type="PRINTS" id="PR00359">
    <property type="entry name" value="BP450"/>
</dbReference>
<dbReference type="RefSeq" id="WP_136691814.1">
    <property type="nucleotide sequence ID" value="NZ_SSHH01000001.1"/>
</dbReference>
<name>A0A4T3F4B3_9SPHN</name>
<dbReference type="GO" id="GO:0004497">
    <property type="term" value="F:monooxygenase activity"/>
    <property type="evidence" value="ECO:0007669"/>
    <property type="project" value="UniProtKB-KW"/>
</dbReference>
<dbReference type="PANTHER" id="PTHR46696">
    <property type="entry name" value="P450, PUTATIVE (EUROFUNG)-RELATED"/>
    <property type="match status" value="1"/>
</dbReference>